<gene>
    <name evidence="3 5" type="primary">Fam107b</name>
</gene>
<feature type="region of interest" description="Disordered" evidence="2">
    <location>
        <begin position="55"/>
        <end position="205"/>
    </location>
</feature>
<dbReference type="Proteomes" id="UP001732720">
    <property type="component" value="Chromosome 15"/>
</dbReference>
<dbReference type="InterPro" id="IPR009533">
    <property type="entry name" value="FAM107"/>
</dbReference>
<protein>
    <submittedName>
        <fullName evidence="5">Protein FAM107B isoform X1</fullName>
    </submittedName>
</protein>
<reference evidence="3" key="1">
    <citation type="submission" date="2023-09" db="UniProtKB">
        <authorList>
            <consortium name="Ensembl"/>
        </authorList>
    </citation>
    <scope>IDENTIFICATION</scope>
</reference>
<feature type="region of interest" description="Disordered" evidence="2">
    <location>
        <begin position="232"/>
        <end position="255"/>
    </location>
</feature>
<accession>A0A8C0X5W9</accession>
<dbReference type="CTD" id="83641"/>
<dbReference type="Ensembl" id="ENSCCNT00000028255.1">
    <property type="protein sequence ID" value="ENSCCNP00000022023.1"/>
    <property type="gene ID" value="ENSCCNG00000021705.1"/>
</dbReference>
<feature type="compositionally biased region" description="Basic and acidic residues" evidence="2">
    <location>
        <begin position="67"/>
        <end position="80"/>
    </location>
</feature>
<sequence length="307" mass="35352">MSTWKARLTKRLKSPPGRMHSFPCSALLACFGNSRDNARFDQSSTTETHSTIYVQPMAKVGRHPSHPRVEERAPENRRDSGTQAERNGCANRNSSKRTTVRPAESPGDLPVTLHDEPESEAVTFPTSIPRPSIIEMPKEEEFQEEPKCPEVEQKLTSDSPPEDTDPKDSFLIPRNIMAEPDYIEDDNPELIRPQKLINPVKTSRNHQDLHRELLMNQKRGLAPQNKPELQKVMEKRKRDQVIKQKEEEAQRKKSDLEMELLKRQQKLEQLELEKQKLQEEQENAPEFVKVKGNLRRTGQEVAQAQES</sequence>
<dbReference type="Pfam" id="PF06625">
    <property type="entry name" value="DUF1151"/>
    <property type="match status" value="1"/>
</dbReference>
<reference evidence="5" key="2">
    <citation type="submission" date="2025-04" db="UniProtKB">
        <authorList>
            <consortium name="RefSeq"/>
        </authorList>
    </citation>
    <scope>IDENTIFICATION</scope>
    <source>
        <tissue evidence="5">Leukocyte</tissue>
    </source>
</reference>
<dbReference type="PANTHER" id="PTHR16768:SF1">
    <property type="entry name" value="PROTEIN FAM107B"/>
    <property type="match status" value="1"/>
</dbReference>
<dbReference type="GeneID" id="109691466"/>
<keyword evidence="1" id="KW-0175">Coiled coil</keyword>
<organism evidence="3">
    <name type="scientific">Castor canadensis</name>
    <name type="common">American beaver</name>
    <dbReference type="NCBI Taxonomy" id="51338"/>
    <lineage>
        <taxon>Eukaryota</taxon>
        <taxon>Metazoa</taxon>
        <taxon>Chordata</taxon>
        <taxon>Craniata</taxon>
        <taxon>Vertebrata</taxon>
        <taxon>Euteleostomi</taxon>
        <taxon>Mammalia</taxon>
        <taxon>Eutheria</taxon>
        <taxon>Euarchontoglires</taxon>
        <taxon>Glires</taxon>
        <taxon>Rodentia</taxon>
        <taxon>Castorimorpha</taxon>
        <taxon>Castoridae</taxon>
        <taxon>Castor</taxon>
    </lineage>
</organism>
<feature type="compositionally biased region" description="Basic and acidic residues" evidence="2">
    <location>
        <begin position="136"/>
        <end position="155"/>
    </location>
</feature>
<keyword evidence="4" id="KW-1185">Reference proteome</keyword>
<dbReference type="PROSITE" id="PS51257">
    <property type="entry name" value="PROKAR_LIPOPROTEIN"/>
    <property type="match status" value="1"/>
</dbReference>
<evidence type="ECO:0000313" key="5">
    <source>
        <dbReference type="RefSeq" id="XP_020027073.1"/>
    </source>
</evidence>
<dbReference type="PANTHER" id="PTHR16768">
    <property type="entry name" value="DOWN REGULATED IN RENAL CARCINOMA 1/TU3A"/>
    <property type="match status" value="1"/>
</dbReference>
<evidence type="ECO:0000256" key="1">
    <source>
        <dbReference type="ARBA" id="ARBA00023054"/>
    </source>
</evidence>
<proteinExistence type="predicted"/>
<feature type="compositionally biased region" description="Polar residues" evidence="2">
    <location>
        <begin position="81"/>
        <end position="93"/>
    </location>
</feature>
<dbReference type="KEGG" id="ccan:109691466"/>
<evidence type="ECO:0000313" key="4">
    <source>
        <dbReference type="Proteomes" id="UP001732720"/>
    </source>
</evidence>
<evidence type="ECO:0000256" key="2">
    <source>
        <dbReference type="SAM" id="MobiDB-lite"/>
    </source>
</evidence>
<dbReference type="AlphaFoldDB" id="A0A8C0X5W9"/>
<dbReference type="RefSeq" id="XP_020027073.1">
    <property type="nucleotide sequence ID" value="XM_020171484.1"/>
</dbReference>
<name>A0A8C0X5W9_CASCN</name>
<feature type="region of interest" description="Disordered" evidence="2">
    <location>
        <begin position="276"/>
        <end position="307"/>
    </location>
</feature>
<evidence type="ECO:0000313" key="3">
    <source>
        <dbReference type="Ensembl" id="ENSCCNP00000022023.1"/>
    </source>
</evidence>
<dbReference type="OrthoDB" id="5963205at2759"/>